<accession>A0A3P6SN13</accession>
<dbReference type="InterPro" id="IPR011527">
    <property type="entry name" value="ABC1_TM_dom"/>
</dbReference>
<dbReference type="InterPro" id="IPR003439">
    <property type="entry name" value="ABC_transporter-like_ATP-bd"/>
</dbReference>
<dbReference type="FunFam" id="1.20.1560.10:FF:000001">
    <property type="entry name" value="ATP-binding cassette subfamily C member 1"/>
    <property type="match status" value="1"/>
</dbReference>
<keyword evidence="20" id="KW-1185">Reference proteome</keyword>
<dbReference type="CDD" id="cd03250">
    <property type="entry name" value="ABCC_MRP_domain1"/>
    <property type="match status" value="1"/>
</dbReference>
<gene>
    <name evidence="19" type="ORF">NLS_LOCUS3603</name>
</gene>
<dbReference type="SMART" id="SM00382">
    <property type="entry name" value="AAA"/>
    <property type="match status" value="2"/>
</dbReference>
<feature type="domain" description="ABC transporter" evidence="17">
    <location>
        <begin position="1316"/>
        <end position="1550"/>
    </location>
</feature>
<feature type="domain" description="ABC transporter" evidence="17">
    <location>
        <begin position="617"/>
        <end position="841"/>
    </location>
</feature>
<evidence type="ECO:0000256" key="2">
    <source>
        <dbReference type="ARBA" id="ARBA00004651"/>
    </source>
</evidence>
<keyword evidence="7 16" id="KW-0812">Transmembrane</keyword>
<feature type="compositionally biased region" description="Polar residues" evidence="15">
    <location>
        <begin position="942"/>
        <end position="955"/>
    </location>
</feature>
<dbReference type="FunFam" id="3.40.50.300:FF:000997">
    <property type="entry name" value="Multidrug resistance-associated protein 1"/>
    <property type="match status" value="1"/>
</dbReference>
<dbReference type="InterPro" id="IPR003593">
    <property type="entry name" value="AAA+_ATPase"/>
</dbReference>
<dbReference type="Proteomes" id="UP000277928">
    <property type="component" value="Unassembled WGS sequence"/>
</dbReference>
<feature type="transmembrane region" description="Helical" evidence="16">
    <location>
        <begin position="132"/>
        <end position="152"/>
    </location>
</feature>
<protein>
    <recommendedName>
        <fullName evidence="13">ABC-type glutathione-S-conjugate transporter</fullName>
        <ecNumber evidence="13">7.6.2.3</ecNumber>
    </recommendedName>
</protein>
<dbReference type="InterPro" id="IPR027417">
    <property type="entry name" value="P-loop_NTPase"/>
</dbReference>
<keyword evidence="12 16" id="KW-0472">Membrane</keyword>
<dbReference type="InterPro" id="IPR050173">
    <property type="entry name" value="ABC_transporter_C-like"/>
</dbReference>
<organism evidence="19 20">
    <name type="scientific">Litomosoides sigmodontis</name>
    <name type="common">Filarial nematode worm</name>
    <dbReference type="NCBI Taxonomy" id="42156"/>
    <lineage>
        <taxon>Eukaryota</taxon>
        <taxon>Metazoa</taxon>
        <taxon>Ecdysozoa</taxon>
        <taxon>Nematoda</taxon>
        <taxon>Chromadorea</taxon>
        <taxon>Rhabditida</taxon>
        <taxon>Spirurina</taxon>
        <taxon>Spiruromorpha</taxon>
        <taxon>Filarioidea</taxon>
        <taxon>Onchocercidae</taxon>
        <taxon>Litomosoides</taxon>
    </lineage>
</organism>
<evidence type="ECO:0000256" key="13">
    <source>
        <dbReference type="ARBA" id="ARBA00024220"/>
    </source>
</evidence>
<dbReference type="OrthoDB" id="6500128at2759"/>
<keyword evidence="6" id="KW-0926">Vacuole</keyword>
<feature type="transmembrane region" description="Helical" evidence="16">
    <location>
        <begin position="518"/>
        <end position="545"/>
    </location>
</feature>
<dbReference type="InterPro" id="IPR036640">
    <property type="entry name" value="ABC1_TM_sf"/>
</dbReference>
<feature type="transmembrane region" description="Helical" evidence="16">
    <location>
        <begin position="1219"/>
        <end position="1241"/>
    </location>
</feature>
<dbReference type="Pfam" id="PF00005">
    <property type="entry name" value="ABC_tran"/>
    <property type="match status" value="2"/>
</dbReference>
<dbReference type="Gene3D" id="3.40.50.300">
    <property type="entry name" value="P-loop containing nucleotide triphosphate hydrolases"/>
    <property type="match status" value="2"/>
</dbReference>
<feature type="transmembrane region" description="Helical" evidence="16">
    <location>
        <begin position="335"/>
        <end position="357"/>
    </location>
</feature>
<dbReference type="PROSITE" id="PS00211">
    <property type="entry name" value="ABC_TRANSPORTER_1"/>
    <property type="match status" value="1"/>
</dbReference>
<evidence type="ECO:0000313" key="19">
    <source>
        <dbReference type="EMBL" id="VDK77282.1"/>
    </source>
</evidence>
<dbReference type="OMA" id="IQYAFIC"/>
<dbReference type="EMBL" id="UYRX01000201">
    <property type="protein sequence ID" value="VDK77282.1"/>
    <property type="molecule type" value="Genomic_DNA"/>
</dbReference>
<feature type="domain" description="ABC transmembrane type-1" evidence="18">
    <location>
        <begin position="992"/>
        <end position="1278"/>
    </location>
</feature>
<dbReference type="FunFam" id="1.20.1560.10:FF:000020">
    <property type="entry name" value="ABC metal ion transporter"/>
    <property type="match status" value="1"/>
</dbReference>
<evidence type="ECO:0000256" key="9">
    <source>
        <dbReference type="ARBA" id="ARBA00022741"/>
    </source>
</evidence>
<reference evidence="19 20" key="1">
    <citation type="submission" date="2018-08" db="EMBL/GenBank/DDBJ databases">
        <authorList>
            <person name="Laetsch R D."/>
            <person name="Stevens L."/>
            <person name="Kumar S."/>
            <person name="Blaxter L. M."/>
        </authorList>
    </citation>
    <scope>NUCLEOTIDE SEQUENCE [LARGE SCALE GENOMIC DNA]</scope>
</reference>
<dbReference type="GO" id="GO:0016887">
    <property type="term" value="F:ATP hydrolysis activity"/>
    <property type="evidence" value="ECO:0007669"/>
    <property type="project" value="InterPro"/>
</dbReference>
<feature type="region of interest" description="Disordered" evidence="15">
    <location>
        <begin position="934"/>
        <end position="955"/>
    </location>
</feature>
<evidence type="ECO:0000256" key="1">
    <source>
        <dbReference type="ARBA" id="ARBA00004128"/>
    </source>
</evidence>
<keyword evidence="4" id="KW-0813">Transport</keyword>
<feature type="transmembrane region" description="Helical" evidence="16">
    <location>
        <begin position="1036"/>
        <end position="1059"/>
    </location>
</feature>
<feature type="transmembrane region" description="Helical" evidence="16">
    <location>
        <begin position="413"/>
        <end position="435"/>
    </location>
</feature>
<comment type="catalytic activity">
    <reaction evidence="14">
        <text>leukotriene C4(in) + ATP + H2O = leukotriene C4(out) + ADP + phosphate + H(+)</text>
        <dbReference type="Rhea" id="RHEA:38963"/>
        <dbReference type="ChEBI" id="CHEBI:15377"/>
        <dbReference type="ChEBI" id="CHEBI:15378"/>
        <dbReference type="ChEBI" id="CHEBI:30616"/>
        <dbReference type="ChEBI" id="CHEBI:43474"/>
        <dbReference type="ChEBI" id="CHEBI:57973"/>
        <dbReference type="ChEBI" id="CHEBI:456216"/>
    </reaction>
    <physiologicalReaction direction="left-to-right" evidence="14">
        <dbReference type="Rhea" id="RHEA:38964"/>
    </physiologicalReaction>
</comment>
<feature type="domain" description="ABC transmembrane type-1" evidence="18">
    <location>
        <begin position="303"/>
        <end position="585"/>
    </location>
</feature>
<dbReference type="Gene3D" id="1.20.1560.10">
    <property type="entry name" value="ABC transporter type 1, transmembrane domain"/>
    <property type="match status" value="2"/>
</dbReference>
<evidence type="ECO:0000313" key="20">
    <source>
        <dbReference type="Proteomes" id="UP000277928"/>
    </source>
</evidence>
<feature type="transmembrane region" description="Helical" evidence="16">
    <location>
        <begin position="172"/>
        <end position="192"/>
    </location>
</feature>
<evidence type="ECO:0000256" key="5">
    <source>
        <dbReference type="ARBA" id="ARBA00022475"/>
    </source>
</evidence>
<evidence type="ECO:0000256" key="10">
    <source>
        <dbReference type="ARBA" id="ARBA00022840"/>
    </source>
</evidence>
<dbReference type="InterPro" id="IPR017871">
    <property type="entry name" value="ABC_transporter-like_CS"/>
</dbReference>
<feature type="transmembrane region" description="Helical" evidence="16">
    <location>
        <begin position="66"/>
        <end position="85"/>
    </location>
</feature>
<sequence length="1560" mass="176099">MDYLARMLCDTDEIQMFDYSFNSTVPHTTNCTQSSILVLIPLIFLVLFSPLVLYDLKKSRHPPLQLYSPTVARIILCFLLVVNRLSATAINLITWLRASSTYQPYSIMSCCYQTATYFICLLLLIAYRNRGLVTSGVLFNFWLLTAICAFPELRRRSSYTEDQDQHEVWVNYLLYVICYTFILLEVLLSCFADRPKYWIKDEKLCPEDSCSYLNKITFNWFHSLAARGFYRPLEISDLWQLRLHEESGNLMQKFKRHWVPAVNAYYEKKQAIEQSASLKKLSSKAQPSLLWALVKTYRWTISAGAAMKFIFDILNFVSPQLLSALISYIEDRERPLWMGIAISLAMFTIALVQSMILHQYFHKMFMLGMNVRSVLTNAVYVKALMLSNTARKSRTVGEIVNLMSVDVQRFQDIASFIMLFWSAPFQILLAIYFLWRLLGVAVIAGLTVLFATFPLTSYISLRMKSCQGRQMKLRDERLKLMSEILNGIRIIKFYAWEKSMQKLVLEIREKEIAVLREIALYNAAISLTWSCAPFLVAIVTFSLYVKIDPQHNQLTPQVTFVSLSLFNLIRFPMTIFPLMFSQGTQCSVSNTRLKSFLSDDEMHLSVADQFSSSDYALSIQNGNFSWDNNKPTLSDINLKIMKGELVAVVGKVGSGKSSLLSAILGEMDKLSGNIDVVGSIAYAPQQPWIQNLSLMDNVLFGTPFDPERYKTILDACALMPDLATLPAGDQTEIGEKGINLSGGQKHRVSLARAIYANSDIILLDDPLSAVDAHVGRHTFTRVISSETGLLAKKTRILVTHGLHYLKYCDRIVVMNDGKITEVGTFQELIQAQGHFAEFLEEFLMNKVNQCKESQGERDSEEMEELLKDLQVFNPKQHKRLENLNMTRQSTDSTSITASSVEQTLGHYSMQVEQQDNTIEHDVAKRASGNSIKSEISRKADGISSSTQVDNKSALPNNDERSKLIEKEGIEVGKVKFAVYLLYLHAIGYGTTAVFIAIYVFSSVLGVSSNLWLANWSDHAKKANITEASEDSTNWRLAIYATLGLGQAAMVCVASITMAYGMVFASRKLHEGILQNIMHLPMAFFDTTPLGRIINRFGKDIEIVDALLPHTSHSFISTVLAVLMTTAVILYATPMYSIVVPFLAAIYFLVLRFYISTSRQLKRLESAARSPIYSHFQESIQGCASIRAYRCMNRFVHESQDRLDKNIVIQYHSLVANRWLAVRLELVGNLIVFCSALFAVFYRESGSVTAGLVGLSVAYALSITQTLNWAVRMASELETNVVAVERLREYTDLPTEGLENENLAHTPPRDWPSKGEIVFEKLKIRYRDNLEFVLKGISATIHPAEKVGIVGRTGAGKSSLTLALFRIIEADSGRILIDNEDISKISLDDLRSKLTIVPQDPVVFSGTFRMNLDPFSHFDDALLWNALRTAHLDSLVHSFPNKLEQKLSEGGENISVGQRQLLCLARAVLRRSQILILDEAAASVDMETDALIQKTIHEQFSHCTVLTIAHRLNTVMDSDRVLVLENGCIREFDTPKKLLDDPNSLFRAMVKESGLLPTKEH</sequence>
<dbReference type="FunFam" id="3.40.50.300:FF:000074">
    <property type="entry name" value="Multidrug resistance-associated protein 5 isoform 1"/>
    <property type="match status" value="1"/>
</dbReference>
<dbReference type="CDD" id="cd18603">
    <property type="entry name" value="ABC_6TM_MRP1_2_3_6_D2_like"/>
    <property type="match status" value="1"/>
</dbReference>
<dbReference type="InterPro" id="IPR005292">
    <property type="entry name" value="MRP"/>
</dbReference>
<evidence type="ECO:0000256" key="11">
    <source>
        <dbReference type="ARBA" id="ARBA00022989"/>
    </source>
</evidence>
<dbReference type="NCBIfam" id="TIGR00957">
    <property type="entry name" value="MRP_assoc_pro"/>
    <property type="match status" value="1"/>
</dbReference>
<comment type="similarity">
    <text evidence="3">Belongs to the ABC transporter superfamily. ABCC family. Conjugate transporter (TC 3.A.1.208) subfamily.</text>
</comment>
<dbReference type="SUPFAM" id="SSF90123">
    <property type="entry name" value="ABC transporter transmembrane region"/>
    <property type="match status" value="2"/>
</dbReference>
<feature type="transmembrane region" description="Helical" evidence="16">
    <location>
        <begin position="36"/>
        <end position="54"/>
    </location>
</feature>
<evidence type="ECO:0000256" key="14">
    <source>
        <dbReference type="ARBA" id="ARBA00047523"/>
    </source>
</evidence>
<dbReference type="CDD" id="cd03244">
    <property type="entry name" value="ABCC_MRP_domain2"/>
    <property type="match status" value="1"/>
</dbReference>
<dbReference type="CDD" id="cd18595">
    <property type="entry name" value="ABC_6TM_MRP1_2_3_6_D1_like"/>
    <property type="match status" value="1"/>
</dbReference>
<dbReference type="EC" id="7.6.2.3" evidence="13"/>
<evidence type="ECO:0000256" key="6">
    <source>
        <dbReference type="ARBA" id="ARBA00022554"/>
    </source>
</evidence>
<evidence type="ECO:0000256" key="7">
    <source>
        <dbReference type="ARBA" id="ARBA00022692"/>
    </source>
</evidence>
<dbReference type="PANTHER" id="PTHR24223:SF443">
    <property type="entry name" value="MULTIDRUG-RESISTANCE LIKE PROTEIN 1, ISOFORM I"/>
    <property type="match status" value="1"/>
</dbReference>
<dbReference type="GO" id="GO:0005524">
    <property type="term" value="F:ATP binding"/>
    <property type="evidence" value="ECO:0007669"/>
    <property type="project" value="UniProtKB-KW"/>
</dbReference>
<evidence type="ECO:0000256" key="8">
    <source>
        <dbReference type="ARBA" id="ARBA00022737"/>
    </source>
</evidence>
<keyword evidence="5" id="KW-1003">Cell membrane</keyword>
<name>A0A3P6SN13_LITSI</name>
<evidence type="ECO:0000256" key="16">
    <source>
        <dbReference type="SAM" id="Phobius"/>
    </source>
</evidence>
<evidence type="ECO:0000256" key="3">
    <source>
        <dbReference type="ARBA" id="ARBA00009726"/>
    </source>
</evidence>
<comment type="subcellular location">
    <subcellularLocation>
        <location evidence="2">Cell membrane</location>
        <topology evidence="2">Multi-pass membrane protein</topology>
    </subcellularLocation>
    <subcellularLocation>
        <location evidence="1">Vacuole membrane</location>
        <topology evidence="1">Multi-pass membrane protein</topology>
    </subcellularLocation>
</comment>
<evidence type="ECO:0000259" key="17">
    <source>
        <dbReference type="PROSITE" id="PS50893"/>
    </source>
</evidence>
<keyword evidence="8" id="KW-0677">Repeat</keyword>
<dbReference type="GO" id="GO:0000323">
    <property type="term" value="C:lytic vacuole"/>
    <property type="evidence" value="ECO:0007669"/>
    <property type="project" value="UniProtKB-ARBA"/>
</dbReference>
<feature type="transmembrane region" description="Helical" evidence="16">
    <location>
        <begin position="309"/>
        <end position="329"/>
    </location>
</feature>
<keyword evidence="10" id="KW-0067">ATP-binding</keyword>
<feature type="transmembrane region" description="Helical" evidence="16">
    <location>
        <begin position="105"/>
        <end position="125"/>
    </location>
</feature>
<dbReference type="GO" id="GO:0005774">
    <property type="term" value="C:vacuolar membrane"/>
    <property type="evidence" value="ECO:0007669"/>
    <property type="project" value="UniProtKB-SubCell"/>
</dbReference>
<feature type="transmembrane region" description="Helical" evidence="16">
    <location>
        <begin position="441"/>
        <end position="461"/>
    </location>
</feature>
<keyword evidence="9" id="KW-0547">Nucleotide-binding</keyword>
<evidence type="ECO:0000256" key="12">
    <source>
        <dbReference type="ARBA" id="ARBA00023136"/>
    </source>
</evidence>
<evidence type="ECO:0000256" key="4">
    <source>
        <dbReference type="ARBA" id="ARBA00022448"/>
    </source>
</evidence>
<dbReference type="GO" id="GO:0005886">
    <property type="term" value="C:plasma membrane"/>
    <property type="evidence" value="ECO:0007669"/>
    <property type="project" value="UniProtKB-SubCell"/>
</dbReference>
<dbReference type="PANTHER" id="PTHR24223">
    <property type="entry name" value="ATP-BINDING CASSETTE SUB-FAMILY C"/>
    <property type="match status" value="1"/>
</dbReference>
<dbReference type="SUPFAM" id="SSF52540">
    <property type="entry name" value="P-loop containing nucleoside triphosphate hydrolases"/>
    <property type="match status" value="2"/>
</dbReference>
<dbReference type="Pfam" id="PF00664">
    <property type="entry name" value="ABC_membrane"/>
    <property type="match status" value="2"/>
</dbReference>
<dbReference type="GO" id="GO:0015431">
    <property type="term" value="F:ABC-type glutathione S-conjugate transporter activity"/>
    <property type="evidence" value="ECO:0007669"/>
    <property type="project" value="UniProtKB-EC"/>
</dbReference>
<evidence type="ECO:0000256" key="15">
    <source>
        <dbReference type="SAM" id="MobiDB-lite"/>
    </source>
</evidence>
<feature type="transmembrane region" description="Helical" evidence="16">
    <location>
        <begin position="1137"/>
        <end position="1154"/>
    </location>
</feature>
<proteinExistence type="inferred from homology"/>
<dbReference type="PROSITE" id="PS50893">
    <property type="entry name" value="ABC_TRANSPORTER_2"/>
    <property type="match status" value="2"/>
</dbReference>
<evidence type="ECO:0000259" key="18">
    <source>
        <dbReference type="PROSITE" id="PS50929"/>
    </source>
</evidence>
<keyword evidence="11 16" id="KW-1133">Transmembrane helix</keyword>
<dbReference type="STRING" id="42156.A0A3P6SN13"/>
<dbReference type="PROSITE" id="PS50929">
    <property type="entry name" value="ABC_TM1F"/>
    <property type="match status" value="2"/>
</dbReference>